<dbReference type="AlphaFoldDB" id="A0A4S3JQY8"/>
<dbReference type="Proteomes" id="UP000308092">
    <property type="component" value="Unassembled WGS sequence"/>
</dbReference>
<name>A0A4S3JQY8_9EURO</name>
<accession>A0A4S3JQY8</accession>
<dbReference type="EMBL" id="SOSA01000061">
    <property type="protein sequence ID" value="THC97870.1"/>
    <property type="molecule type" value="Genomic_DNA"/>
</dbReference>
<comment type="caution">
    <text evidence="2">The sequence shown here is derived from an EMBL/GenBank/DDBJ whole genome shotgun (WGS) entry which is preliminary data.</text>
</comment>
<evidence type="ECO:0000313" key="2">
    <source>
        <dbReference type="EMBL" id="THC97870.1"/>
    </source>
</evidence>
<feature type="compositionally biased region" description="Polar residues" evidence="1">
    <location>
        <begin position="12"/>
        <end position="21"/>
    </location>
</feature>
<evidence type="ECO:0000256" key="1">
    <source>
        <dbReference type="SAM" id="MobiDB-lite"/>
    </source>
</evidence>
<feature type="region of interest" description="Disordered" evidence="1">
    <location>
        <begin position="1"/>
        <end position="21"/>
    </location>
</feature>
<proteinExistence type="predicted"/>
<organism evidence="2 3">
    <name type="scientific">Aspergillus tanneri</name>
    <dbReference type="NCBI Taxonomy" id="1220188"/>
    <lineage>
        <taxon>Eukaryota</taxon>
        <taxon>Fungi</taxon>
        <taxon>Dikarya</taxon>
        <taxon>Ascomycota</taxon>
        <taxon>Pezizomycotina</taxon>
        <taxon>Eurotiomycetes</taxon>
        <taxon>Eurotiomycetidae</taxon>
        <taxon>Eurotiales</taxon>
        <taxon>Aspergillaceae</taxon>
        <taxon>Aspergillus</taxon>
        <taxon>Aspergillus subgen. Circumdati</taxon>
    </lineage>
</organism>
<gene>
    <name evidence="2" type="ORF">EYZ11_002670</name>
</gene>
<reference evidence="2 3" key="1">
    <citation type="submission" date="2019-03" db="EMBL/GenBank/DDBJ databases">
        <title>The genome sequence of a newly discovered highly antifungal drug resistant Aspergillus species, Aspergillus tanneri NIH 1004.</title>
        <authorList>
            <person name="Mounaud S."/>
            <person name="Singh I."/>
            <person name="Joardar V."/>
            <person name="Pakala S."/>
            <person name="Pakala S."/>
            <person name="Venepally P."/>
            <person name="Hoover J."/>
            <person name="Nierman W."/>
            <person name="Chung J."/>
            <person name="Losada L."/>
        </authorList>
    </citation>
    <scope>NUCLEOTIDE SEQUENCE [LARGE SCALE GENOMIC DNA]</scope>
    <source>
        <strain evidence="2 3">NIH1004</strain>
    </source>
</reference>
<evidence type="ECO:0000313" key="3">
    <source>
        <dbReference type="Proteomes" id="UP000308092"/>
    </source>
</evidence>
<keyword evidence="3" id="KW-1185">Reference proteome</keyword>
<dbReference type="VEuPathDB" id="FungiDB:EYZ11_002670"/>
<protein>
    <submittedName>
        <fullName evidence="2">Uncharacterized protein</fullName>
    </submittedName>
</protein>
<sequence length="21" mass="2486">MAQFKGLPTKVIMSSQDRYER</sequence>